<proteinExistence type="predicted"/>
<evidence type="ECO:0008006" key="3">
    <source>
        <dbReference type="Google" id="ProtNLM"/>
    </source>
</evidence>
<comment type="caution">
    <text evidence="1">The sequence shown here is derived from an EMBL/GenBank/DDBJ whole genome shotgun (WGS) entry which is preliminary data.</text>
</comment>
<reference evidence="1 2" key="1">
    <citation type="submission" date="2019-10" db="EMBL/GenBank/DDBJ databases">
        <title>Comparative genomics of sulfur disproportionating microorganisms.</title>
        <authorList>
            <person name="Ward L.M."/>
            <person name="Bertran E."/>
            <person name="Johnston D."/>
        </authorList>
    </citation>
    <scope>NUCLEOTIDE SEQUENCE [LARGE SCALE GENOMIC DNA]</scope>
    <source>
        <strain evidence="1 2">DSM 14055</strain>
    </source>
</reference>
<organism evidence="1 2">
    <name type="scientific">Desulfofundulus thermobenzoicus</name>
    <dbReference type="NCBI Taxonomy" id="29376"/>
    <lineage>
        <taxon>Bacteria</taxon>
        <taxon>Bacillati</taxon>
        <taxon>Bacillota</taxon>
        <taxon>Clostridia</taxon>
        <taxon>Eubacteriales</taxon>
        <taxon>Peptococcaceae</taxon>
        <taxon>Desulfofundulus</taxon>
    </lineage>
</organism>
<dbReference type="RefSeq" id="WP_152945024.1">
    <property type="nucleotide sequence ID" value="NZ_WHYR01000004.1"/>
</dbReference>
<dbReference type="EMBL" id="WHYR01000004">
    <property type="protein sequence ID" value="MQL51100.1"/>
    <property type="molecule type" value="Genomic_DNA"/>
</dbReference>
<evidence type="ECO:0000313" key="2">
    <source>
        <dbReference type="Proteomes" id="UP000441717"/>
    </source>
</evidence>
<dbReference type="AlphaFoldDB" id="A0A6N7IM95"/>
<sequence>MLPVSINIFFLKINVIQTGAAIGVGQNFFPDWTAISKSNSGIGSQYGDASDVDGSNIVFDDSDLTDMPVCQQRRLPVNMGEVK</sequence>
<keyword evidence="2" id="KW-1185">Reference proteome</keyword>
<name>A0A6N7IM95_9FIRM</name>
<dbReference type="Proteomes" id="UP000441717">
    <property type="component" value="Unassembled WGS sequence"/>
</dbReference>
<accession>A0A6N7IM95</accession>
<gene>
    <name evidence="1" type="ORF">GFC01_02225</name>
</gene>
<evidence type="ECO:0000313" key="1">
    <source>
        <dbReference type="EMBL" id="MQL51100.1"/>
    </source>
</evidence>
<dbReference type="OrthoDB" id="2680365at2"/>
<protein>
    <recommendedName>
        <fullName evidence="3">Spore germination protein</fullName>
    </recommendedName>
</protein>